<evidence type="ECO:0000313" key="1">
    <source>
        <dbReference type="EMBL" id="KRY97111.1"/>
    </source>
</evidence>
<dbReference type="Proteomes" id="UP000054805">
    <property type="component" value="Unassembled WGS sequence"/>
</dbReference>
<keyword evidence="2" id="KW-1185">Reference proteome</keyword>
<name>A0A0V1GFX0_TRIPS</name>
<evidence type="ECO:0000313" key="2">
    <source>
        <dbReference type="Proteomes" id="UP000054805"/>
    </source>
</evidence>
<sequence>MLQAVVLICAVFSNSDNTAEEAAGCYSDLLCFL</sequence>
<dbReference type="AlphaFoldDB" id="A0A0V1GFX0"/>
<organism evidence="1 2">
    <name type="scientific">Trichinella pseudospiralis</name>
    <name type="common">Parasitic roundworm</name>
    <dbReference type="NCBI Taxonomy" id="6337"/>
    <lineage>
        <taxon>Eukaryota</taxon>
        <taxon>Metazoa</taxon>
        <taxon>Ecdysozoa</taxon>
        <taxon>Nematoda</taxon>
        <taxon>Enoplea</taxon>
        <taxon>Dorylaimia</taxon>
        <taxon>Trichinellida</taxon>
        <taxon>Trichinellidae</taxon>
        <taxon>Trichinella</taxon>
    </lineage>
</organism>
<comment type="caution">
    <text evidence="1">The sequence shown here is derived from an EMBL/GenBank/DDBJ whole genome shotgun (WGS) entry which is preliminary data.</text>
</comment>
<dbReference type="EMBL" id="JYDS01002647">
    <property type="protein sequence ID" value="KRY97111.1"/>
    <property type="molecule type" value="Genomic_DNA"/>
</dbReference>
<protein>
    <submittedName>
        <fullName evidence="1">Uncharacterized protein</fullName>
    </submittedName>
</protein>
<gene>
    <name evidence="1" type="ORF">T4B_9988</name>
</gene>
<reference evidence="1 2" key="1">
    <citation type="submission" date="2015-01" db="EMBL/GenBank/DDBJ databases">
        <title>Evolution of Trichinella species and genotypes.</title>
        <authorList>
            <person name="Korhonen P.K."/>
            <person name="Edoardo P."/>
            <person name="Giuseppe L.R."/>
            <person name="Gasser R.B."/>
        </authorList>
    </citation>
    <scope>NUCLEOTIDE SEQUENCE [LARGE SCALE GENOMIC DNA]</scope>
    <source>
        <strain evidence="1">ISS588</strain>
    </source>
</reference>
<proteinExistence type="predicted"/>
<accession>A0A0V1GFX0</accession>